<dbReference type="AlphaFoldDB" id="E6MLH1"/>
<reference evidence="2 3" key="1">
    <citation type="submission" date="2010-12" db="EMBL/GenBank/DDBJ databases">
        <authorList>
            <person name="Muzny D."/>
            <person name="Qin X."/>
            <person name="Deng J."/>
            <person name="Jiang H."/>
            <person name="Liu Y."/>
            <person name="Qu J."/>
            <person name="Song X.-Z."/>
            <person name="Zhang L."/>
            <person name="Thornton R."/>
            <person name="Coyle M."/>
            <person name="Francisco L."/>
            <person name="Jackson L."/>
            <person name="Javaid M."/>
            <person name="Korchina V."/>
            <person name="Kovar C."/>
            <person name="Mata R."/>
            <person name="Mathew T."/>
            <person name="Ngo R."/>
            <person name="Nguyen L."/>
            <person name="Nguyen N."/>
            <person name="Okwuonu G."/>
            <person name="Ongeri F."/>
            <person name="Pham C."/>
            <person name="Simmons D."/>
            <person name="Wilczek-Boney K."/>
            <person name="Hale W."/>
            <person name="Jakkamsetti A."/>
            <person name="Pham P."/>
            <person name="Ruth R."/>
            <person name="San Lucas F."/>
            <person name="Warren J."/>
            <person name="Zhang J."/>
            <person name="Zhao Z."/>
            <person name="Zhou C."/>
            <person name="Zhu D."/>
            <person name="Lee S."/>
            <person name="Bess C."/>
            <person name="Blankenburg K."/>
            <person name="Forbes L."/>
            <person name="Fu Q."/>
            <person name="Gubbala S."/>
            <person name="Hirani K."/>
            <person name="Jayaseelan J.C."/>
            <person name="Lara F."/>
            <person name="Munidasa M."/>
            <person name="Palculict T."/>
            <person name="Patil S."/>
            <person name="Pu L.-L."/>
            <person name="Saada N."/>
            <person name="Tang L."/>
            <person name="Weissenberger G."/>
            <person name="Zhu Y."/>
            <person name="Hemphill L."/>
            <person name="Shang Y."/>
            <person name="Youmans B."/>
            <person name="Ayvaz T."/>
            <person name="Ross M."/>
            <person name="Santibanez J."/>
            <person name="Aqrawi P."/>
            <person name="Gross S."/>
            <person name="Joshi V."/>
            <person name="Fowler G."/>
            <person name="Nazareth L."/>
            <person name="Reid J."/>
            <person name="Worley K."/>
            <person name="Petrosino J."/>
            <person name="Highlander S."/>
            <person name="Gibbs R."/>
        </authorList>
    </citation>
    <scope>NUCLEOTIDE SEQUENCE [LARGE SCALE GENOMIC DNA]</scope>
    <source>
        <strain evidence="2 3">DSM 15606</strain>
    </source>
</reference>
<dbReference type="eggNOG" id="COG0457">
    <property type="taxonomic scope" value="Bacteria"/>
</dbReference>
<organism evidence="2 3">
    <name type="scientific">Segatella salivae DSM 15606</name>
    <dbReference type="NCBI Taxonomy" id="888832"/>
    <lineage>
        <taxon>Bacteria</taxon>
        <taxon>Pseudomonadati</taxon>
        <taxon>Bacteroidota</taxon>
        <taxon>Bacteroidia</taxon>
        <taxon>Bacteroidales</taxon>
        <taxon>Prevotellaceae</taxon>
        <taxon>Segatella</taxon>
    </lineage>
</organism>
<dbReference type="Pfam" id="PF13584">
    <property type="entry name" value="BatD"/>
    <property type="match status" value="1"/>
</dbReference>
<evidence type="ECO:0000313" key="3">
    <source>
        <dbReference type="Proteomes" id="UP000003874"/>
    </source>
</evidence>
<feature type="non-terminal residue" evidence="2">
    <location>
        <position position="94"/>
    </location>
</feature>
<dbReference type="Proteomes" id="UP000003874">
    <property type="component" value="Unassembled WGS sequence"/>
</dbReference>
<dbReference type="EMBL" id="AEQO01000031">
    <property type="protein sequence ID" value="EFV05513.1"/>
    <property type="molecule type" value="Genomic_DNA"/>
</dbReference>
<keyword evidence="1" id="KW-0732">Signal</keyword>
<comment type="caution">
    <text evidence="2">The sequence shown here is derived from an EMBL/GenBank/DDBJ whole genome shotgun (WGS) entry which is preliminary data.</text>
</comment>
<dbReference type="RefSeq" id="WP_007133619.1">
    <property type="nucleotide sequence ID" value="NZ_GL629647.1"/>
</dbReference>
<gene>
    <name evidence="2" type="ORF">HMPREF9420_0338</name>
</gene>
<dbReference type="InterPro" id="IPR025738">
    <property type="entry name" value="BatD"/>
</dbReference>
<dbReference type="STRING" id="888832.HMPREF9420_0338"/>
<dbReference type="HOGENOM" id="CLU_2391234_0_0_10"/>
<sequence length="94" mass="10490">MKKNSKLFIFLLLTFVCCNKLVAQKITISIPEKVYVGENFRLSYTINSQDVENFHAGTVPSGIEIIAGPYTSQQSSYQMVNGHTSSSSLITFTY</sequence>
<protein>
    <submittedName>
        <fullName evidence="2">Uncharacterized protein</fullName>
    </submittedName>
</protein>
<name>E6MLH1_9BACT</name>
<evidence type="ECO:0000313" key="2">
    <source>
        <dbReference type="EMBL" id="EFV05513.1"/>
    </source>
</evidence>
<proteinExistence type="predicted"/>
<feature type="signal peptide" evidence="1">
    <location>
        <begin position="1"/>
        <end position="22"/>
    </location>
</feature>
<accession>E6MLH1</accession>
<evidence type="ECO:0000256" key="1">
    <source>
        <dbReference type="SAM" id="SignalP"/>
    </source>
</evidence>
<keyword evidence="3" id="KW-1185">Reference proteome</keyword>
<feature type="chain" id="PRO_5003208207" evidence="1">
    <location>
        <begin position="23"/>
        <end position="94"/>
    </location>
</feature>